<dbReference type="CDD" id="cd00657">
    <property type="entry name" value="Ferritin_like"/>
    <property type="match status" value="1"/>
</dbReference>
<dbReference type="SUPFAM" id="SSF47240">
    <property type="entry name" value="Ferritin-like"/>
    <property type="match status" value="1"/>
</dbReference>
<dbReference type="Proteomes" id="UP001147653">
    <property type="component" value="Unassembled WGS sequence"/>
</dbReference>
<dbReference type="InterPro" id="IPR012347">
    <property type="entry name" value="Ferritin-like"/>
</dbReference>
<reference evidence="1" key="1">
    <citation type="submission" date="2022-10" db="EMBL/GenBank/DDBJ databases">
        <title>The WGS of Solirubrobacter phytolaccae KCTC 29190.</title>
        <authorList>
            <person name="Jiang Z."/>
        </authorList>
    </citation>
    <scope>NUCLEOTIDE SEQUENCE</scope>
    <source>
        <strain evidence="1">KCTC 29190</strain>
    </source>
</reference>
<proteinExistence type="predicted"/>
<evidence type="ECO:0000313" key="2">
    <source>
        <dbReference type="Proteomes" id="UP001147653"/>
    </source>
</evidence>
<gene>
    <name evidence="1" type="ORF">OJ997_25355</name>
</gene>
<protein>
    <submittedName>
        <fullName evidence="1">Ferritin-like domain-containing protein</fullName>
    </submittedName>
</protein>
<comment type="caution">
    <text evidence="1">The sequence shown here is derived from an EMBL/GenBank/DDBJ whole genome shotgun (WGS) entry which is preliminary data.</text>
</comment>
<organism evidence="1 2">
    <name type="scientific">Solirubrobacter phytolaccae</name>
    <dbReference type="NCBI Taxonomy" id="1404360"/>
    <lineage>
        <taxon>Bacteria</taxon>
        <taxon>Bacillati</taxon>
        <taxon>Actinomycetota</taxon>
        <taxon>Thermoleophilia</taxon>
        <taxon>Solirubrobacterales</taxon>
        <taxon>Solirubrobacteraceae</taxon>
        <taxon>Solirubrobacter</taxon>
    </lineage>
</organism>
<keyword evidence="2" id="KW-1185">Reference proteome</keyword>
<dbReference type="AlphaFoldDB" id="A0A9X3NCQ4"/>
<dbReference type="InterPro" id="IPR009078">
    <property type="entry name" value="Ferritin-like_SF"/>
</dbReference>
<dbReference type="Gene3D" id="1.20.1260.10">
    <property type="match status" value="1"/>
</dbReference>
<dbReference type="InterPro" id="IPR010287">
    <property type="entry name" value="DUF892_YciF-like"/>
</dbReference>
<dbReference type="EMBL" id="JAPDDP010000058">
    <property type="protein sequence ID" value="MDA0183661.1"/>
    <property type="molecule type" value="Genomic_DNA"/>
</dbReference>
<sequence>MSQSKNETQKSKVRAYLNEAHATELALVRVLQSQIAMTPRGSYRSALESHLVETRDHADRVQRRLQSLGHGSSPASIVFGAVETAVGQVFALAKTPVDLLRGSGGEEKVLKNAKDAAATEALEIATYTAIERLARAVGDQTTAELAASIREDEERMLQRVLREIPQLTSAVVGADIDGEPSFDVAETGAGETVKAAVKTAKRAARTARKVPGVAQAEGQVKGAVADESDLAIPRYDSLTAEEISGRLPELSQIDLAKVDSYERRNQKRTTVLDRIGTLRGNEPWAGYDELNVADVRSVLSEGDDERVKQVREYERAHKNRAGVLDAAERQLTTV</sequence>
<accession>A0A9X3NCQ4</accession>
<evidence type="ECO:0000313" key="1">
    <source>
        <dbReference type="EMBL" id="MDA0183661.1"/>
    </source>
</evidence>
<name>A0A9X3NCQ4_9ACTN</name>
<dbReference type="Pfam" id="PF05974">
    <property type="entry name" value="DUF892"/>
    <property type="match status" value="1"/>
</dbReference>
<dbReference type="RefSeq" id="WP_270028067.1">
    <property type="nucleotide sequence ID" value="NZ_JAPDDP010000058.1"/>
</dbReference>